<comment type="caution">
    <text evidence="6">The sequence shown here is derived from an EMBL/GenBank/DDBJ whole genome shotgun (WGS) entry which is preliminary data.</text>
</comment>
<dbReference type="InterPro" id="IPR036034">
    <property type="entry name" value="PDZ_sf"/>
</dbReference>
<feature type="signal peptide" evidence="2">
    <location>
        <begin position="1"/>
        <end position="19"/>
    </location>
</feature>
<evidence type="ECO:0000256" key="2">
    <source>
        <dbReference type="SAM" id="SignalP"/>
    </source>
</evidence>
<evidence type="ECO:0000313" key="7">
    <source>
        <dbReference type="EMBL" id="SDJ51280.1"/>
    </source>
</evidence>
<dbReference type="InterPro" id="IPR021109">
    <property type="entry name" value="Peptidase_aspartic_dom_sf"/>
</dbReference>
<dbReference type="SUPFAM" id="SSF50630">
    <property type="entry name" value="Acid proteases"/>
    <property type="match status" value="1"/>
</dbReference>
<name>A0A1B9DH28_9FLAO</name>
<dbReference type="Gene3D" id="2.40.70.10">
    <property type="entry name" value="Acid Proteases"/>
    <property type="match status" value="2"/>
</dbReference>
<dbReference type="Proteomes" id="UP000321579">
    <property type="component" value="Unassembled WGS sequence"/>
</dbReference>
<accession>A0A1B9DH28</accession>
<dbReference type="InterPro" id="IPR001478">
    <property type="entry name" value="PDZ"/>
</dbReference>
<dbReference type="EMBL" id="BJVF01000012">
    <property type="protein sequence ID" value="GEL12440.1"/>
    <property type="molecule type" value="Genomic_DNA"/>
</dbReference>
<keyword evidence="9" id="KW-1185">Reference proteome</keyword>
<protein>
    <submittedName>
        <fullName evidence="7">Aspartyl protease</fullName>
    </submittedName>
    <submittedName>
        <fullName evidence="6">Signal protein PDZ</fullName>
    </submittedName>
</protein>
<evidence type="ECO:0000259" key="4">
    <source>
        <dbReference type="PROSITE" id="PS50175"/>
    </source>
</evidence>
<keyword evidence="7" id="KW-0645">Protease</keyword>
<dbReference type="GO" id="GO:0006508">
    <property type="term" value="P:proteolysis"/>
    <property type="evidence" value="ECO:0007669"/>
    <property type="project" value="UniProtKB-KW"/>
</dbReference>
<feature type="chain" id="PRO_5044556057" evidence="2">
    <location>
        <begin position="20"/>
        <end position="443"/>
    </location>
</feature>
<dbReference type="EMBL" id="FNEO01000004">
    <property type="protein sequence ID" value="SDJ51280.1"/>
    <property type="molecule type" value="Genomic_DNA"/>
</dbReference>
<organism evidence="6 8">
    <name type="scientific">Flavobacterium glycines</name>
    <dbReference type="NCBI Taxonomy" id="551990"/>
    <lineage>
        <taxon>Bacteria</taxon>
        <taxon>Pseudomonadati</taxon>
        <taxon>Bacteroidota</taxon>
        <taxon>Flavobacteriia</taxon>
        <taxon>Flavobacteriales</taxon>
        <taxon>Flavobacteriaceae</taxon>
        <taxon>Flavobacterium</taxon>
    </lineage>
</organism>
<dbReference type="Gene3D" id="2.30.42.10">
    <property type="match status" value="1"/>
</dbReference>
<dbReference type="InterPro" id="IPR001995">
    <property type="entry name" value="Peptidase_A2_cat"/>
</dbReference>
<reference evidence="7 9" key="3">
    <citation type="submission" date="2016-10" db="EMBL/GenBank/DDBJ databases">
        <authorList>
            <person name="Varghese N."/>
            <person name="Submissions S."/>
        </authorList>
    </citation>
    <scope>NUCLEOTIDE SEQUENCE [LARGE SCALE GENOMIC DNA]</scope>
    <source>
        <strain evidence="7 9">Gm-149</strain>
    </source>
</reference>
<keyword evidence="1" id="KW-0378">Hydrolase</keyword>
<dbReference type="EMBL" id="LVEO01000026">
    <property type="protein sequence ID" value="OCB69014.1"/>
    <property type="molecule type" value="Genomic_DNA"/>
</dbReference>
<evidence type="ECO:0000313" key="6">
    <source>
        <dbReference type="EMBL" id="OCB69014.1"/>
    </source>
</evidence>
<dbReference type="RefSeq" id="WP_066329201.1">
    <property type="nucleotide sequence ID" value="NZ_BJVF01000012.1"/>
</dbReference>
<dbReference type="PROSITE" id="PS50106">
    <property type="entry name" value="PDZ"/>
    <property type="match status" value="1"/>
</dbReference>
<dbReference type="GO" id="GO:0004190">
    <property type="term" value="F:aspartic-type endopeptidase activity"/>
    <property type="evidence" value="ECO:0007669"/>
    <property type="project" value="InterPro"/>
</dbReference>
<keyword evidence="2" id="KW-0732">Signal</keyword>
<dbReference type="PROSITE" id="PS50175">
    <property type="entry name" value="ASP_PROT_RETROV"/>
    <property type="match status" value="1"/>
</dbReference>
<dbReference type="OrthoDB" id="3521766at2"/>
<dbReference type="STRING" id="551990.SAMN05192550_2208"/>
<evidence type="ECO:0000313" key="8">
    <source>
        <dbReference type="Proteomes" id="UP000093226"/>
    </source>
</evidence>
<dbReference type="Pfam" id="PF17820">
    <property type="entry name" value="PDZ_6"/>
    <property type="match status" value="1"/>
</dbReference>
<sequence>MKKIILFFFLLNFAIPALSQQGFEFVNAKSDRVKIPIRLINNLAFIPVQVNGVELLFLLDSGVEETILFGFEDPKKLNLNNVQKITIQGLGDNQGVEGFKSSGNLLTIDKMQSKNHMLYLILDPSFNLSNYVGITVNGIIGSAAFTNHLVEIDYGKKMASFHKLDSKFHVKIQKEFRKIPLSIERSKPYVNATVKINDEEVDVKLLVDSGNSDAVWLFDQFSDKIEVPQKHFEDYLGQGLSGAVEGKRARINQFLIADFQFKSPIVAFPDSTSIKNISMQSNRLGSIGGEILRRFTTVFDYNNGWLFLKKNKYFKNSFYYNKSGIEVWHTGVQLVKQLVVVPDNSFVLHSEDVKSDNTSSKLKYKVELKPIYEIGYIRANSNAEKSGLKVGDVIVSIDGKEAYNLSLQEINALLWSENEIWIEVKVQREGKLINFKFKLIDVL</sequence>
<dbReference type="Proteomes" id="UP000182367">
    <property type="component" value="Unassembled WGS sequence"/>
</dbReference>
<dbReference type="SUPFAM" id="SSF50156">
    <property type="entry name" value="PDZ domain-like"/>
    <property type="match status" value="1"/>
</dbReference>
<evidence type="ECO:0000313" key="5">
    <source>
        <dbReference type="EMBL" id="GEL12440.1"/>
    </source>
</evidence>
<gene>
    <name evidence="6" type="ORF">FBGL_13310</name>
    <name evidence="5" type="ORF">FGL01_31790</name>
    <name evidence="7" type="ORF">SAMN05192550_2208</name>
</gene>
<reference evidence="5 10" key="4">
    <citation type="submission" date="2019-07" db="EMBL/GenBank/DDBJ databases">
        <title>Whole genome shotgun sequence of Flavobacterium glycines NBRC 105008.</title>
        <authorList>
            <person name="Hosoyama A."/>
            <person name="Uohara A."/>
            <person name="Ohji S."/>
            <person name="Ichikawa N."/>
        </authorList>
    </citation>
    <scope>NUCLEOTIDE SEQUENCE [LARGE SCALE GENOMIC DNA]</scope>
    <source>
        <strain evidence="5 10">NBRC 105008</strain>
    </source>
</reference>
<evidence type="ECO:0000313" key="9">
    <source>
        <dbReference type="Proteomes" id="UP000182367"/>
    </source>
</evidence>
<proteinExistence type="predicted"/>
<reference evidence="8" key="1">
    <citation type="submission" date="2016-03" db="EMBL/GenBank/DDBJ databases">
        <title>Draft genome sequence of Paenibacillus glacialis DSM 22343.</title>
        <authorList>
            <person name="Shin S.-K."/>
            <person name="Yi H."/>
        </authorList>
    </citation>
    <scope>NUCLEOTIDE SEQUENCE [LARGE SCALE GENOMIC DNA]</scope>
    <source>
        <strain evidence="8">NBRC 105008</strain>
    </source>
</reference>
<feature type="domain" description="PDZ" evidence="3">
    <location>
        <begin position="374"/>
        <end position="414"/>
    </location>
</feature>
<dbReference type="Proteomes" id="UP000093226">
    <property type="component" value="Unassembled WGS sequence"/>
</dbReference>
<feature type="domain" description="Peptidase A2" evidence="4">
    <location>
        <begin position="55"/>
        <end position="91"/>
    </location>
</feature>
<dbReference type="InterPro" id="IPR041489">
    <property type="entry name" value="PDZ_6"/>
</dbReference>
<reference evidence="6" key="2">
    <citation type="submission" date="2016-03" db="EMBL/GenBank/DDBJ databases">
        <authorList>
            <person name="Ploux O."/>
        </authorList>
    </citation>
    <scope>NUCLEOTIDE SEQUENCE</scope>
    <source>
        <strain evidence="6">NBRC 105008</strain>
    </source>
</reference>
<evidence type="ECO:0000313" key="10">
    <source>
        <dbReference type="Proteomes" id="UP000321579"/>
    </source>
</evidence>
<dbReference type="AlphaFoldDB" id="A0A1B9DH28"/>
<dbReference type="Pfam" id="PF13650">
    <property type="entry name" value="Asp_protease_2"/>
    <property type="match status" value="1"/>
</dbReference>
<evidence type="ECO:0000259" key="3">
    <source>
        <dbReference type="PROSITE" id="PS50106"/>
    </source>
</evidence>
<evidence type="ECO:0000256" key="1">
    <source>
        <dbReference type="ARBA" id="ARBA00022801"/>
    </source>
</evidence>